<dbReference type="PANTHER" id="PTHR41282:SF1">
    <property type="entry name" value="CONSERVED TRANSMEMBRANE PROTEIN-RELATED"/>
    <property type="match status" value="1"/>
</dbReference>
<dbReference type="EMBL" id="CAFBJH010000034">
    <property type="protein sequence ID" value="CAB4849979.1"/>
    <property type="molecule type" value="Genomic_DNA"/>
</dbReference>
<feature type="transmembrane region" description="Helical" evidence="1">
    <location>
        <begin position="111"/>
        <end position="131"/>
    </location>
</feature>
<evidence type="ECO:0000313" key="2">
    <source>
        <dbReference type="EMBL" id="CAB4580213.1"/>
    </source>
</evidence>
<feature type="transmembrane region" description="Helical" evidence="1">
    <location>
        <begin position="200"/>
        <end position="224"/>
    </location>
</feature>
<sequence>MRSSNPVLGRAFNQRGFASMNPGATIQHDAPADSPQKLEDLYSAPSASSLRTGRMTIDDVVTRTGILFGVLVVVGGAAWTLNLGPAFLMIGFLGGFVLAMVNSFSKTVRPALMITYAGFEGLALGTLSHYYEGAYPGIVSQAVLATLAAFVGVLFAYRSGKIRVTPKFTRVMMGAMIGYLVLGLVSMIGSFAGVGNGMGLYGVSGLGLLLAVGGVALASFFLILDFDQIQKGINAGAPEQESWRAAFGLMVTLVWLYLEVLRLISILRSSD</sequence>
<evidence type="ECO:0000313" key="3">
    <source>
        <dbReference type="EMBL" id="CAB4699954.1"/>
    </source>
</evidence>
<name>A0A6J7C145_9ZZZZ</name>
<feature type="transmembrane region" description="Helical" evidence="1">
    <location>
        <begin position="137"/>
        <end position="157"/>
    </location>
</feature>
<feature type="transmembrane region" description="Helical" evidence="1">
    <location>
        <begin position="169"/>
        <end position="194"/>
    </location>
</feature>
<dbReference type="AlphaFoldDB" id="A0A6J7C145"/>
<evidence type="ECO:0000313" key="5">
    <source>
        <dbReference type="EMBL" id="CAB4980402.1"/>
    </source>
</evidence>
<evidence type="ECO:0000313" key="4">
    <source>
        <dbReference type="EMBL" id="CAB4849979.1"/>
    </source>
</evidence>
<keyword evidence="1" id="KW-1133">Transmembrane helix</keyword>
<evidence type="ECO:0000313" key="6">
    <source>
        <dbReference type="EMBL" id="CAB5069881.1"/>
    </source>
</evidence>
<feature type="transmembrane region" description="Helical" evidence="1">
    <location>
        <begin position="245"/>
        <end position="267"/>
    </location>
</feature>
<gene>
    <name evidence="2" type="ORF">UFOPK1773_00089</name>
    <name evidence="3" type="ORF">UFOPK2589_00782</name>
    <name evidence="4" type="ORF">UFOPK3287_00665</name>
    <name evidence="5" type="ORF">UFOPK3916_00964</name>
    <name evidence="6" type="ORF">UFOPK4372_00085</name>
</gene>
<dbReference type="PANTHER" id="PTHR41282">
    <property type="entry name" value="CONSERVED TRANSMEMBRANE PROTEIN-RELATED"/>
    <property type="match status" value="1"/>
</dbReference>
<dbReference type="EMBL" id="CAEZUA010000003">
    <property type="protein sequence ID" value="CAB4580213.1"/>
    <property type="molecule type" value="Genomic_DNA"/>
</dbReference>
<dbReference type="InterPro" id="IPR010539">
    <property type="entry name" value="BaxI_1-like"/>
</dbReference>
<dbReference type="Pfam" id="PF12811">
    <property type="entry name" value="BaxI_1"/>
    <property type="match status" value="1"/>
</dbReference>
<dbReference type="EMBL" id="CAFBQZ010000003">
    <property type="protein sequence ID" value="CAB5069881.1"/>
    <property type="molecule type" value="Genomic_DNA"/>
</dbReference>
<organism evidence="4">
    <name type="scientific">freshwater metagenome</name>
    <dbReference type="NCBI Taxonomy" id="449393"/>
    <lineage>
        <taxon>unclassified sequences</taxon>
        <taxon>metagenomes</taxon>
        <taxon>ecological metagenomes</taxon>
    </lineage>
</organism>
<protein>
    <submittedName>
        <fullName evidence="4">Unannotated protein</fullName>
    </submittedName>
</protein>
<proteinExistence type="predicted"/>
<dbReference type="EMBL" id="CAEZXT010000044">
    <property type="protein sequence ID" value="CAB4699954.1"/>
    <property type="molecule type" value="Genomic_DNA"/>
</dbReference>
<feature type="transmembrane region" description="Helical" evidence="1">
    <location>
        <begin position="60"/>
        <end position="80"/>
    </location>
</feature>
<keyword evidence="1" id="KW-0472">Membrane</keyword>
<feature type="transmembrane region" description="Helical" evidence="1">
    <location>
        <begin position="86"/>
        <end position="104"/>
    </location>
</feature>
<keyword evidence="1" id="KW-0812">Transmembrane</keyword>
<reference evidence="4" key="1">
    <citation type="submission" date="2020-05" db="EMBL/GenBank/DDBJ databases">
        <authorList>
            <person name="Chiriac C."/>
            <person name="Salcher M."/>
            <person name="Ghai R."/>
            <person name="Kavagutti S V."/>
        </authorList>
    </citation>
    <scope>NUCLEOTIDE SEQUENCE</scope>
</reference>
<accession>A0A6J7C145</accession>
<dbReference type="PIRSF" id="PIRSF009160">
    <property type="entry name" value="UCP009160"/>
    <property type="match status" value="1"/>
</dbReference>
<dbReference type="EMBL" id="CAFBOE010000105">
    <property type="protein sequence ID" value="CAB4980402.1"/>
    <property type="molecule type" value="Genomic_DNA"/>
</dbReference>
<evidence type="ECO:0000256" key="1">
    <source>
        <dbReference type="SAM" id="Phobius"/>
    </source>
</evidence>